<dbReference type="EMBL" id="CAJOAZ010004111">
    <property type="protein sequence ID" value="CAF4044536.1"/>
    <property type="molecule type" value="Genomic_DNA"/>
</dbReference>
<dbReference type="Proteomes" id="UP000663844">
    <property type="component" value="Unassembled WGS sequence"/>
</dbReference>
<feature type="domain" description="DUF5672" evidence="1">
    <location>
        <begin position="2"/>
        <end position="99"/>
    </location>
</feature>
<evidence type="ECO:0000259" key="1">
    <source>
        <dbReference type="Pfam" id="PF18922"/>
    </source>
</evidence>
<evidence type="ECO:0000313" key="4">
    <source>
        <dbReference type="Proteomes" id="UP000663844"/>
    </source>
</evidence>
<dbReference type="EMBL" id="CAJNOG010002219">
    <property type="protein sequence ID" value="CAF1495654.1"/>
    <property type="molecule type" value="Genomic_DNA"/>
</dbReference>
<dbReference type="Pfam" id="PF18922">
    <property type="entry name" value="DUF5672"/>
    <property type="match status" value="1"/>
</dbReference>
<comment type="caution">
    <text evidence="3">The sequence shown here is derived from an EMBL/GenBank/DDBJ whole genome shotgun (WGS) entry which is preliminary data.</text>
</comment>
<sequence length="131" mass="14598">MCSNSPYKITDYLQYDYVGAPWPLNSSLPITGGNGGFSLRSRNKTITLLERMTFPAESGIPEDVWFSENLPTVGILPPRHVAKTFSVEGVFHENPMAVHKFYVSSELNTTQLKKIHTVCPEAVLIPPYGKI</sequence>
<name>A0A819RA02_9BILA</name>
<dbReference type="AlphaFoldDB" id="A0A819RA02"/>
<evidence type="ECO:0000313" key="2">
    <source>
        <dbReference type="EMBL" id="CAF1495654.1"/>
    </source>
</evidence>
<evidence type="ECO:0000313" key="3">
    <source>
        <dbReference type="EMBL" id="CAF4044536.1"/>
    </source>
</evidence>
<gene>
    <name evidence="2" type="ORF">JYZ213_LOCUS43182</name>
    <name evidence="3" type="ORF">OXD698_LOCUS32132</name>
</gene>
<reference evidence="3" key="1">
    <citation type="submission" date="2021-02" db="EMBL/GenBank/DDBJ databases">
        <authorList>
            <person name="Nowell W R."/>
        </authorList>
    </citation>
    <scope>NUCLEOTIDE SEQUENCE</scope>
</reference>
<dbReference type="InterPro" id="IPR043729">
    <property type="entry name" value="DUF5672"/>
</dbReference>
<protein>
    <recommendedName>
        <fullName evidence="1">DUF5672 domain-containing protein</fullName>
    </recommendedName>
</protein>
<proteinExistence type="predicted"/>
<dbReference type="Proteomes" id="UP000663845">
    <property type="component" value="Unassembled WGS sequence"/>
</dbReference>
<organism evidence="3 4">
    <name type="scientific">Adineta steineri</name>
    <dbReference type="NCBI Taxonomy" id="433720"/>
    <lineage>
        <taxon>Eukaryota</taxon>
        <taxon>Metazoa</taxon>
        <taxon>Spiralia</taxon>
        <taxon>Gnathifera</taxon>
        <taxon>Rotifera</taxon>
        <taxon>Eurotatoria</taxon>
        <taxon>Bdelloidea</taxon>
        <taxon>Adinetida</taxon>
        <taxon>Adinetidae</taxon>
        <taxon>Adineta</taxon>
    </lineage>
</organism>
<accession>A0A819RA02</accession>